<dbReference type="SUPFAM" id="SSF57667">
    <property type="entry name" value="beta-beta-alpha zinc fingers"/>
    <property type="match status" value="1"/>
</dbReference>
<dbReference type="InterPro" id="IPR027377">
    <property type="entry name" value="ZAR1/RTP1-5-like_Znf-3CxxC"/>
</dbReference>
<feature type="compositionally biased region" description="Basic and acidic residues" evidence="5">
    <location>
        <begin position="283"/>
        <end position="295"/>
    </location>
</feature>
<feature type="compositionally biased region" description="Polar residues" evidence="5">
    <location>
        <begin position="314"/>
        <end position="327"/>
    </location>
</feature>
<feature type="compositionally biased region" description="Basic and acidic residues" evidence="5">
    <location>
        <begin position="229"/>
        <end position="269"/>
    </location>
</feature>
<evidence type="ECO:0000256" key="3">
    <source>
        <dbReference type="ARBA" id="ARBA00022833"/>
    </source>
</evidence>
<feature type="compositionally biased region" description="Polar residues" evidence="5">
    <location>
        <begin position="615"/>
        <end position="626"/>
    </location>
</feature>
<keyword evidence="2 4" id="KW-0863">Zinc-finger</keyword>
<dbReference type="InterPro" id="IPR036855">
    <property type="entry name" value="Znf_CCCH_sf"/>
</dbReference>
<evidence type="ECO:0000256" key="1">
    <source>
        <dbReference type="ARBA" id="ARBA00022723"/>
    </source>
</evidence>
<gene>
    <name evidence="7" type="ORF">CTEN210_14339</name>
</gene>
<evidence type="ECO:0000256" key="5">
    <source>
        <dbReference type="SAM" id="MobiDB-lite"/>
    </source>
</evidence>
<reference evidence="7 8" key="1">
    <citation type="journal article" date="2021" name="Sci. Rep.">
        <title>The genome of the diatom Chaetoceros tenuissimus carries an ancient integrated fragment of an extant virus.</title>
        <authorList>
            <person name="Hongo Y."/>
            <person name="Kimura K."/>
            <person name="Takaki Y."/>
            <person name="Yoshida Y."/>
            <person name="Baba S."/>
            <person name="Kobayashi G."/>
            <person name="Nagasaki K."/>
            <person name="Hano T."/>
            <person name="Tomaru Y."/>
        </authorList>
    </citation>
    <scope>NUCLEOTIDE SEQUENCE [LARGE SCALE GENOMIC DNA]</scope>
    <source>
        <strain evidence="7 8">NIES-3715</strain>
    </source>
</reference>
<dbReference type="Pfam" id="PF12874">
    <property type="entry name" value="zf-met"/>
    <property type="match status" value="1"/>
</dbReference>
<dbReference type="InterPro" id="IPR013087">
    <property type="entry name" value="Znf_C2H2_type"/>
</dbReference>
<dbReference type="InterPro" id="IPR000571">
    <property type="entry name" value="Znf_CCCH"/>
</dbReference>
<dbReference type="AlphaFoldDB" id="A0AAD3D4Z5"/>
<evidence type="ECO:0000313" key="8">
    <source>
        <dbReference type="Proteomes" id="UP001054902"/>
    </source>
</evidence>
<organism evidence="7 8">
    <name type="scientific">Chaetoceros tenuissimus</name>
    <dbReference type="NCBI Taxonomy" id="426638"/>
    <lineage>
        <taxon>Eukaryota</taxon>
        <taxon>Sar</taxon>
        <taxon>Stramenopiles</taxon>
        <taxon>Ochrophyta</taxon>
        <taxon>Bacillariophyta</taxon>
        <taxon>Coscinodiscophyceae</taxon>
        <taxon>Chaetocerotophycidae</taxon>
        <taxon>Chaetocerotales</taxon>
        <taxon>Chaetocerotaceae</taxon>
        <taxon>Chaetoceros</taxon>
    </lineage>
</organism>
<keyword evidence="3 4" id="KW-0862">Zinc</keyword>
<comment type="caution">
    <text evidence="7">The sequence shown here is derived from an EMBL/GenBank/DDBJ whole genome shotgun (WGS) entry which is preliminary data.</text>
</comment>
<feature type="compositionally biased region" description="Basic and acidic residues" evidence="5">
    <location>
        <begin position="604"/>
        <end position="613"/>
    </location>
</feature>
<accession>A0AAD3D4Z5</accession>
<feature type="domain" description="C3H1-type" evidence="6">
    <location>
        <begin position="90"/>
        <end position="113"/>
    </location>
</feature>
<feature type="zinc finger region" description="C3H1-type" evidence="4">
    <location>
        <begin position="35"/>
        <end position="63"/>
    </location>
</feature>
<feature type="zinc finger region" description="C3H1-type" evidence="4">
    <location>
        <begin position="90"/>
        <end position="113"/>
    </location>
</feature>
<dbReference type="SMART" id="SM00356">
    <property type="entry name" value="ZnF_C3H1"/>
    <property type="match status" value="3"/>
</dbReference>
<dbReference type="Proteomes" id="UP001054902">
    <property type="component" value="Unassembled WGS sequence"/>
</dbReference>
<protein>
    <submittedName>
        <fullName evidence="7">Zinc finger protein</fullName>
    </submittedName>
</protein>
<keyword evidence="8" id="KW-1185">Reference proteome</keyword>
<feature type="region of interest" description="Disordered" evidence="5">
    <location>
        <begin position="578"/>
        <end position="629"/>
    </location>
</feature>
<proteinExistence type="predicted"/>
<keyword evidence="1 4" id="KW-0479">Metal-binding</keyword>
<evidence type="ECO:0000256" key="2">
    <source>
        <dbReference type="ARBA" id="ARBA00022771"/>
    </source>
</evidence>
<name>A0AAD3D4Z5_9STRA</name>
<dbReference type="Gene3D" id="3.30.160.60">
    <property type="entry name" value="Classic Zinc Finger"/>
    <property type="match status" value="1"/>
</dbReference>
<evidence type="ECO:0000259" key="6">
    <source>
        <dbReference type="PROSITE" id="PS50103"/>
    </source>
</evidence>
<dbReference type="SUPFAM" id="SSF90229">
    <property type="entry name" value="CCCH zinc finger"/>
    <property type="match status" value="1"/>
</dbReference>
<sequence length="798" mass="88838">MPYCSQCNVSCPSDYQMQQHLKGRKHRERMNGGSGEVKGICFDFKKHGYCSRGASCTYKHIESSKSSYSYGSSNGQSSFKVGTSLNAGGICFDFKKKGYCMFGSRCNYKHVGAPSTYDTSFGKIPIINTRGGRVPAGYCFLWWTKGTCSKGGSCTYKHHMPEDPFEDSYQTESASFLSPTSTKFGSFASGNIITPKSRLKRPIETETGASTTTISAEFLVVKNGPVEKQVRTEEMTEQKPESSKVQIKEEKQPIEEQKDEELSSNKDKTEDEEANSSEEQKEEEPSKSEEQRAEVPKSTSGPKLAPIFCRPVKKQSNNTVQKQNTSKPSKKGDTKSSKLAPIFCKPAKQSGKSTKKTERKPSRFAEKYRNLFYRKKDVNLYIKDGLVVWEFAYNRNVIEAVKLYIKGRAWNPSLGVKGCWTNPIESLPDAIELYEHLGRVPSDELKKRAEEVKSKFGGASPSDTITLTVEINVDELKGSSGKTTADDQTSFGSVSVKFLYDASIVDALKELAPSQRKYDPDTKIWTVELLALNSLVESLGRKDFNATGKLVDLSSLVKEVNHLIFDYHDTIAHEIPLQSKTEEQPVEVDNDSIVLDCSDDEKDSESSKIKEEPSFISNSQDSTNPPLSEEERIVKLQERMMNITDLVSKASGNSNPLELLSSDCGTSKKRKTSASYSNNWLARLDGISTMARKAFRKPIQAMPSDCDCGRPEIKSQGVHTCRYFGTFECFCGNTWTSAYCWKGEKQACRSCEAESFPSKKRPLERGLGSGGSGMHDSSRCGRCKSLGYSCNGVYFTHF</sequence>
<evidence type="ECO:0000313" key="7">
    <source>
        <dbReference type="EMBL" id="GFH57863.1"/>
    </source>
</evidence>
<dbReference type="InterPro" id="IPR036236">
    <property type="entry name" value="Znf_C2H2_sf"/>
</dbReference>
<dbReference type="SMART" id="SM01328">
    <property type="entry name" value="zf-3CxxC"/>
    <property type="match status" value="1"/>
</dbReference>
<feature type="compositionally biased region" description="Acidic residues" evidence="5">
    <location>
        <begin position="270"/>
        <end position="282"/>
    </location>
</feature>
<feature type="domain" description="C3H1-type" evidence="6">
    <location>
        <begin position="133"/>
        <end position="161"/>
    </location>
</feature>
<feature type="zinc finger region" description="C3H1-type" evidence="4">
    <location>
        <begin position="133"/>
        <end position="161"/>
    </location>
</feature>
<dbReference type="GO" id="GO:0008270">
    <property type="term" value="F:zinc ion binding"/>
    <property type="evidence" value="ECO:0007669"/>
    <property type="project" value="UniProtKB-KW"/>
</dbReference>
<evidence type="ECO:0000256" key="4">
    <source>
        <dbReference type="PROSITE-ProRule" id="PRU00723"/>
    </source>
</evidence>
<feature type="domain" description="C3H1-type" evidence="6">
    <location>
        <begin position="35"/>
        <end position="63"/>
    </location>
</feature>
<feature type="region of interest" description="Disordered" evidence="5">
    <location>
        <begin position="229"/>
        <end position="361"/>
    </location>
</feature>
<dbReference type="EMBL" id="BLLK01000058">
    <property type="protein sequence ID" value="GFH57863.1"/>
    <property type="molecule type" value="Genomic_DNA"/>
</dbReference>
<dbReference type="PROSITE" id="PS50103">
    <property type="entry name" value="ZF_C3H1"/>
    <property type="match status" value="3"/>
</dbReference>
<dbReference type="Gene3D" id="4.10.1000.10">
    <property type="entry name" value="Zinc finger, CCCH-type"/>
    <property type="match status" value="1"/>
</dbReference>